<keyword evidence="3" id="KW-1185">Reference proteome</keyword>
<gene>
    <name evidence="2" type="ORF">TCT1_20100</name>
</gene>
<reference evidence="2 3" key="1">
    <citation type="submission" date="2023-10" db="EMBL/GenBank/DDBJ databases">
        <title>Xenorhabdus taiwanensis sp. nov., a symbiotic bacterium associated with the entomopathogenic nematode Steinernema taiwanensis.</title>
        <authorList>
            <person name="Tseng C.T."/>
            <person name="Shu H.Y."/>
            <person name="Chen M.H."/>
            <person name="Fang Y.J."/>
            <person name="Wu T.L."/>
            <person name="Lin Y.C."/>
            <person name="Huang C.J."/>
        </authorList>
    </citation>
    <scope>NUCLEOTIDE SEQUENCE [LARGE SCALE GENOMIC DNA]</scope>
    <source>
        <strain evidence="2 3">TCT-1</strain>
    </source>
</reference>
<accession>A0ABN7C3Z2</accession>
<name>A0ABN7C3Z2_9GAMM</name>
<dbReference type="Pfam" id="PF21527">
    <property type="entry name" value="Stv"/>
    <property type="match status" value="1"/>
</dbReference>
<dbReference type="EMBL" id="AP028978">
    <property type="protein sequence ID" value="BET97089.1"/>
    <property type="molecule type" value="Genomic_DNA"/>
</dbReference>
<dbReference type="RefSeq" id="WP_374050828.1">
    <property type="nucleotide sequence ID" value="NZ_AP028978.1"/>
</dbReference>
<evidence type="ECO:0000259" key="1">
    <source>
        <dbReference type="Pfam" id="PF21527"/>
    </source>
</evidence>
<feature type="domain" description="Putative adhesin Stv" evidence="1">
    <location>
        <begin position="23"/>
        <end position="149"/>
    </location>
</feature>
<evidence type="ECO:0000313" key="3">
    <source>
        <dbReference type="Proteomes" id="UP001529514"/>
    </source>
</evidence>
<dbReference type="InterPro" id="IPR049002">
    <property type="entry name" value="Stv"/>
</dbReference>
<dbReference type="Proteomes" id="UP001529514">
    <property type="component" value="Chromosome"/>
</dbReference>
<organism evidence="2 3">
    <name type="scientific">Xenorhabdus taiwanensis</name>
    <dbReference type="NCBI Taxonomy" id="3085177"/>
    <lineage>
        <taxon>Bacteria</taxon>
        <taxon>Pseudomonadati</taxon>
        <taxon>Pseudomonadota</taxon>
        <taxon>Gammaproteobacteria</taxon>
        <taxon>Enterobacterales</taxon>
        <taxon>Morganellaceae</taxon>
        <taxon>Xenorhabdus</taxon>
    </lineage>
</organism>
<proteinExistence type="predicted"/>
<sequence>MPIVIIPYKNLIIKKAVNSARTAIILAHGGYTPKRNYFCQGSGLTYVPFRIKLVFNCKHDGVSIGQQMVNSVFDLNGYSNHSGTDEVLGGSIIKNYSLTYSDKLSVHDSKNQVDIIEIKPNSKAHMSDVFDAINELNLGYRLIYCTACRINKLDPRALDIM</sequence>
<protein>
    <recommendedName>
        <fullName evidence="1">Putative adhesin Stv domain-containing protein</fullName>
    </recommendedName>
</protein>
<evidence type="ECO:0000313" key="2">
    <source>
        <dbReference type="EMBL" id="BET97089.1"/>
    </source>
</evidence>